<evidence type="ECO:0000256" key="2">
    <source>
        <dbReference type="SAM" id="MobiDB-lite"/>
    </source>
</evidence>
<dbReference type="PANTHER" id="PTHR31591:SF1">
    <property type="entry name" value="UPF0613 PROTEIN PB24D3.06C"/>
    <property type="match status" value="1"/>
</dbReference>
<evidence type="ECO:0000259" key="3">
    <source>
        <dbReference type="Pfam" id="PF04782"/>
    </source>
</evidence>
<feature type="domain" description="DUF630" evidence="4">
    <location>
        <begin position="1"/>
        <end position="59"/>
    </location>
</feature>
<feature type="coiled-coil region" evidence="1">
    <location>
        <begin position="546"/>
        <end position="573"/>
    </location>
</feature>
<dbReference type="InterPro" id="IPR029058">
    <property type="entry name" value="AB_hydrolase_fold"/>
</dbReference>
<feature type="region of interest" description="Disordered" evidence="2">
    <location>
        <begin position="575"/>
        <end position="595"/>
    </location>
</feature>
<protein>
    <recommendedName>
        <fullName evidence="7">DUF632 domain-containing protein</fullName>
    </recommendedName>
</protein>
<comment type="caution">
    <text evidence="5">The sequence shown here is derived from an EMBL/GenBank/DDBJ whole genome shotgun (WGS) entry which is preliminary data.</text>
</comment>
<dbReference type="EMBL" id="JAMRDG010000001">
    <property type="protein sequence ID" value="KAJ3703772.1"/>
    <property type="molecule type" value="Genomic_DNA"/>
</dbReference>
<feature type="compositionally biased region" description="Polar residues" evidence="2">
    <location>
        <begin position="97"/>
        <end position="110"/>
    </location>
</feature>
<gene>
    <name evidence="5" type="ORF">LUZ61_007477</name>
</gene>
<dbReference type="InterPro" id="IPR006868">
    <property type="entry name" value="DUF630"/>
</dbReference>
<proteinExistence type="predicted"/>
<dbReference type="PANTHER" id="PTHR31591">
    <property type="entry name" value="UPF0613 PROTEIN PB24D3.06C"/>
    <property type="match status" value="1"/>
</dbReference>
<keyword evidence="1" id="KW-0175">Coiled coil</keyword>
<feature type="region of interest" description="Disordered" evidence="2">
    <location>
        <begin position="479"/>
        <end position="501"/>
    </location>
</feature>
<evidence type="ECO:0000256" key="1">
    <source>
        <dbReference type="SAM" id="Coils"/>
    </source>
</evidence>
<dbReference type="Gene3D" id="3.40.50.1820">
    <property type="entry name" value="alpha/beta hydrolase"/>
    <property type="match status" value="1"/>
</dbReference>
<evidence type="ECO:0000259" key="4">
    <source>
        <dbReference type="Pfam" id="PF04783"/>
    </source>
</evidence>
<feature type="compositionally biased region" description="Acidic residues" evidence="2">
    <location>
        <begin position="127"/>
        <end position="140"/>
    </location>
</feature>
<organism evidence="5 6">
    <name type="scientific">Rhynchospora tenuis</name>
    <dbReference type="NCBI Taxonomy" id="198213"/>
    <lineage>
        <taxon>Eukaryota</taxon>
        <taxon>Viridiplantae</taxon>
        <taxon>Streptophyta</taxon>
        <taxon>Embryophyta</taxon>
        <taxon>Tracheophyta</taxon>
        <taxon>Spermatophyta</taxon>
        <taxon>Magnoliopsida</taxon>
        <taxon>Liliopsida</taxon>
        <taxon>Poales</taxon>
        <taxon>Cyperaceae</taxon>
        <taxon>Cyperoideae</taxon>
        <taxon>Rhynchosporeae</taxon>
        <taxon>Rhynchospora</taxon>
    </lineage>
</organism>
<reference evidence="5 6" key="1">
    <citation type="journal article" date="2022" name="Cell">
        <title>Repeat-based holocentromeres influence genome architecture and karyotype evolution.</title>
        <authorList>
            <person name="Hofstatter P.G."/>
            <person name="Thangavel G."/>
            <person name="Lux T."/>
            <person name="Neumann P."/>
            <person name="Vondrak T."/>
            <person name="Novak P."/>
            <person name="Zhang M."/>
            <person name="Costa L."/>
            <person name="Castellani M."/>
            <person name="Scott A."/>
            <person name="Toegelov H."/>
            <person name="Fuchs J."/>
            <person name="Mata-Sucre Y."/>
            <person name="Dias Y."/>
            <person name="Vanzela A.L.L."/>
            <person name="Huettel B."/>
            <person name="Almeida C.C.S."/>
            <person name="Simkova H."/>
            <person name="Souza G."/>
            <person name="Pedrosa-Harand A."/>
            <person name="Macas J."/>
            <person name="Mayer K.F.X."/>
            <person name="Houben A."/>
            <person name="Marques A."/>
        </authorList>
    </citation>
    <scope>NUCLEOTIDE SEQUENCE [LARGE SCALE GENOMIC DNA]</scope>
    <source>
        <strain evidence="5">RhyTen1mFocal</strain>
    </source>
</reference>
<dbReference type="InterPro" id="IPR006867">
    <property type="entry name" value="DUF632"/>
</dbReference>
<feature type="domain" description="DUF632" evidence="3">
    <location>
        <begin position="218"/>
        <end position="537"/>
    </location>
</feature>
<evidence type="ECO:0000313" key="6">
    <source>
        <dbReference type="Proteomes" id="UP001210211"/>
    </source>
</evidence>
<dbReference type="SUPFAM" id="SSF53474">
    <property type="entry name" value="alpha/beta-Hydrolases"/>
    <property type="match status" value="1"/>
</dbReference>
<sequence length="1041" mass="116872">MGCGPSKIDQEETVARCKDRKRFMREAVVARNGLAAAHSAYAVSLKNTGAALSDYAQGESAISDIHRAHHTSAVTSSVRAAVNPPADTVLPPPPPESSHNISQLQKSSSAPLVAVSKNKGKAPMDASIEEENRDDVDLDESVPGSVPSGLMHGEPVPYLPLPVHESKGMETAEYLFHDTMHEYPPYKPVLEGNEIRPPPPPPPPPKMYWSKKGKIVSLLHVLNQLDDHFLKASASAHNVLKNLEAVRMHYHSNFADNRGYIDHSARVLNVITWNRSFRGTSETEEATEDHDKDDWETHATVLDKIFAWEKKLYDEVQEVEIMKMAYNEKLASLNKKKKRGAGSGSIERTKSIASHLHTKYVVAMQTMESTLSEIDRLRDCQLYPKLVELVKGLWRMWEAMHEHHSKQRKAIASLRNFDITATTKETSEQHHDRTTQLWEIVREWHAQFHRLTTYQREYVHALTHWLVLNLMPIDTDVKKKPRHLEPGTPSQEPEASDEQQEPLAIEKLLRGWSACLEKLDQDEAAGSAIFSFSEVIRTIIMLQDDELKLKKNCEILRKELEKKRLQFEDWSRKYMERRPETSGNPERSGPDPLAERQDLVEGLEKRWKEEETKYRDQCKQVREKSLISLRTNLPELFRAMSEFSLGSSIMYKELLYSTQPMDEDDHIFRIPLAILNHALNDQPTKKLRLRSQLGAMDTALAATAGTSSPTGSTTSSSWFSGIMRGRSTKSVAAPPTVASSSVVAAISESVGKGSRKKQLKGALFKYGSNPAQVAFKTGDFTQQVVFIGGLTDGLLATEYIEPLSIALENNNWSLVQPLLSSSYIGYGTSSLEQDALEIDQLINYLINNENSEGVILLGHSTGCQDIVHYMKTNFACSKAVRGVILQAPVSDREYRATLPETPTMIDLAAKMISEGKGNELMPREADSAAPITAYRYHSLCAYMGDDDMFSSDLSEDQLRQRLGHMASTPCQVIFSMADEYVPEYVDKKALVDRLCRALGGAEKVEVEWGNHSLSNRVQEAVHAIIDFVMREGRSGWDDPWS</sequence>
<dbReference type="Pfam" id="PF04782">
    <property type="entry name" value="DUF632"/>
    <property type="match status" value="1"/>
</dbReference>
<keyword evidence="6" id="KW-1185">Reference proteome</keyword>
<dbReference type="InterPro" id="IPR013744">
    <property type="entry name" value="SidJ"/>
</dbReference>
<dbReference type="Pfam" id="PF08538">
    <property type="entry name" value="DUF1749"/>
    <property type="match status" value="1"/>
</dbReference>
<evidence type="ECO:0008006" key="7">
    <source>
        <dbReference type="Google" id="ProtNLM"/>
    </source>
</evidence>
<dbReference type="AlphaFoldDB" id="A0AAD5ZTF6"/>
<dbReference type="Proteomes" id="UP001210211">
    <property type="component" value="Unassembled WGS sequence"/>
</dbReference>
<feature type="region of interest" description="Disordered" evidence="2">
    <location>
        <begin position="83"/>
        <end position="153"/>
    </location>
</feature>
<accession>A0AAD5ZTF6</accession>
<dbReference type="Pfam" id="PF04783">
    <property type="entry name" value="DUF630"/>
    <property type="match status" value="1"/>
</dbReference>
<evidence type="ECO:0000313" key="5">
    <source>
        <dbReference type="EMBL" id="KAJ3703772.1"/>
    </source>
</evidence>
<name>A0AAD5ZTF6_9POAL</name>